<dbReference type="InterPro" id="IPR055407">
    <property type="entry name" value="TraM_C"/>
</dbReference>
<proteinExistence type="predicted"/>
<evidence type="ECO:0000256" key="2">
    <source>
        <dbReference type="SAM" id="Phobius"/>
    </source>
</evidence>
<evidence type="ECO:0000313" key="4">
    <source>
        <dbReference type="EMBL" id="SFN48657.1"/>
    </source>
</evidence>
<evidence type="ECO:0000256" key="1">
    <source>
        <dbReference type="SAM" id="MobiDB-lite"/>
    </source>
</evidence>
<dbReference type="AlphaFoldDB" id="A0A1I4ZEP2"/>
<protein>
    <submittedName>
        <fullName evidence="4">Bacteroides conjugative transposon TraM protein</fullName>
    </submittedName>
</protein>
<sequence length="425" mass="46440">MSNDANKLKKRQEIRKYPVYAGMFLLFIGCMWWIFTPSKEDRQEEARKAGFNTELPDPRGAGIEGDKIAAYEQADMRRRQEEKMRTLEDFSSLADGKKQENQQAVEIVPDSEYQGANPYGNRNSNGRDGSIASSTSAYNDINATLGNFYESPQEDPEKEALKAEVEQLKQAVAAQQPAQMTYGEQVALLEKSYELAAKYTSGGGGNQTGNEAVTRNGKAKAVPVGHVSTPVVSSLPQPVSDTVLFARLSQPGRFHTAIGKTEAGSMRNTIRACIHGDQTVTSGQGVRIRLLEPMRVGKHVLPKNSLLTGESRIQGERLNIGIVQVEHDGIIIPVELTVYGNDGQGGIFIPGSMEANAVKEVAANMGQNLGTSISITNQSAKDQLLSELGRGAIQGVSQYITKKLREEKVHLKSGHTLMLYQNDNQ</sequence>
<evidence type="ECO:0000313" key="5">
    <source>
        <dbReference type="Proteomes" id="UP000183766"/>
    </source>
</evidence>
<dbReference type="NCBIfam" id="TIGR03779">
    <property type="entry name" value="Bac_Flav_CT_M"/>
    <property type="match status" value="1"/>
</dbReference>
<dbReference type="RefSeq" id="WP_044129926.1">
    <property type="nucleotide sequence ID" value="NZ_FOUM01000036.1"/>
</dbReference>
<keyword evidence="2" id="KW-0812">Transmembrane</keyword>
<name>A0A1I4ZEP2_9BACE</name>
<dbReference type="Pfam" id="PF12508">
    <property type="entry name" value="Transposon_TraM"/>
    <property type="match status" value="1"/>
</dbReference>
<keyword evidence="2" id="KW-1133">Transmembrane helix</keyword>
<feature type="transmembrane region" description="Helical" evidence="2">
    <location>
        <begin position="17"/>
        <end position="35"/>
    </location>
</feature>
<keyword evidence="2" id="KW-0472">Membrane</keyword>
<accession>A0A1I4ZEP2</accession>
<dbReference type="PROSITE" id="PS51257">
    <property type="entry name" value="PROKAR_LIPOPROTEIN"/>
    <property type="match status" value="1"/>
</dbReference>
<feature type="compositionally biased region" description="Polar residues" evidence="1">
    <location>
        <begin position="120"/>
        <end position="134"/>
    </location>
</feature>
<dbReference type="InterPro" id="IPR022187">
    <property type="entry name" value="Conjug_transposon_TraM"/>
</dbReference>
<feature type="region of interest" description="Disordered" evidence="1">
    <location>
        <begin position="111"/>
        <end position="134"/>
    </location>
</feature>
<evidence type="ECO:0000259" key="3">
    <source>
        <dbReference type="Pfam" id="PF12508"/>
    </source>
</evidence>
<organism evidence="4 5">
    <name type="scientific">Bacteroides xylanisolvens</name>
    <dbReference type="NCBI Taxonomy" id="371601"/>
    <lineage>
        <taxon>Bacteria</taxon>
        <taxon>Pseudomonadati</taxon>
        <taxon>Bacteroidota</taxon>
        <taxon>Bacteroidia</taxon>
        <taxon>Bacteroidales</taxon>
        <taxon>Bacteroidaceae</taxon>
        <taxon>Bacteroides</taxon>
    </lineage>
</organism>
<feature type="domain" description="Conjugative transposon TraM C-terminal" evidence="3">
    <location>
        <begin position="270"/>
        <end position="419"/>
    </location>
</feature>
<reference evidence="4 5" key="1">
    <citation type="submission" date="2016-10" db="EMBL/GenBank/DDBJ databases">
        <authorList>
            <person name="de Groot N.N."/>
        </authorList>
    </citation>
    <scope>NUCLEOTIDE SEQUENCE [LARGE SCALE GENOMIC DNA]</scope>
    <source>
        <strain evidence="4 5">NLAE-zl-C202</strain>
    </source>
</reference>
<dbReference type="EMBL" id="FOUM01000036">
    <property type="protein sequence ID" value="SFN48657.1"/>
    <property type="molecule type" value="Genomic_DNA"/>
</dbReference>
<dbReference type="Proteomes" id="UP000183766">
    <property type="component" value="Unassembled WGS sequence"/>
</dbReference>
<gene>
    <name evidence="4" type="ORF">SAMN05216250_13612</name>
</gene>